<evidence type="ECO:0000313" key="9">
    <source>
        <dbReference type="EMBL" id="GFZ91759.1"/>
    </source>
</evidence>
<dbReference type="PANTHER" id="PTHR11655">
    <property type="entry name" value="60S/50S RIBOSOMAL PROTEIN L6/L9"/>
    <property type="match status" value="1"/>
</dbReference>
<dbReference type="HAMAP" id="MF_01365_B">
    <property type="entry name" value="Ribosomal_uL6_B"/>
    <property type="match status" value="1"/>
</dbReference>
<evidence type="ECO:0000256" key="7">
    <source>
        <dbReference type="RuleBase" id="RU003870"/>
    </source>
</evidence>
<comment type="caution">
    <text evidence="9">The sequence shown here is derived from an EMBL/GenBank/DDBJ whole genome shotgun (WGS) entry which is preliminary data.</text>
</comment>
<reference evidence="9 10" key="1">
    <citation type="journal article" date="2014" name="Int. J. Syst. Evol. Microbiol.">
        <title>Complete genome sequence of Corynebacterium casei LMG S-19264T (=DSM 44701T), isolated from a smear-ripened cheese.</title>
        <authorList>
            <consortium name="US DOE Joint Genome Institute (JGI-PGF)"/>
            <person name="Walter F."/>
            <person name="Albersmeier A."/>
            <person name="Kalinowski J."/>
            <person name="Ruckert C."/>
        </authorList>
    </citation>
    <scope>NUCLEOTIDE SEQUENCE [LARGE SCALE GENOMIC DNA]</scope>
    <source>
        <strain evidence="9 10">CGMCC 1.15295</strain>
    </source>
</reference>
<protein>
    <recommendedName>
        <fullName evidence="5">Large ribosomal subunit protein uL6</fullName>
    </recommendedName>
</protein>
<dbReference type="Gene3D" id="3.90.930.12">
    <property type="entry name" value="Ribosomal protein L6, alpha-beta domain"/>
    <property type="match status" value="2"/>
</dbReference>
<comment type="subunit">
    <text evidence="5">Part of the 50S ribosomal subunit.</text>
</comment>
<dbReference type="GO" id="GO:0019843">
    <property type="term" value="F:rRNA binding"/>
    <property type="evidence" value="ECO:0007669"/>
    <property type="project" value="UniProtKB-UniRule"/>
</dbReference>
<dbReference type="PANTHER" id="PTHR11655:SF14">
    <property type="entry name" value="LARGE RIBOSOMAL SUBUNIT PROTEIN UL6M"/>
    <property type="match status" value="1"/>
</dbReference>
<gene>
    <name evidence="5 9" type="primary">rplF</name>
    <name evidence="9" type="ORF">GCM10011531_24340</name>
</gene>
<dbReference type="InterPro" id="IPR019906">
    <property type="entry name" value="Ribosomal_uL6_bac-type"/>
</dbReference>
<dbReference type="GO" id="GO:0022625">
    <property type="term" value="C:cytosolic large ribosomal subunit"/>
    <property type="evidence" value="ECO:0007669"/>
    <property type="project" value="UniProtKB-UniRule"/>
</dbReference>
<proteinExistence type="inferred from homology"/>
<sequence length="196" mass="21692">MLVANYYATFTNKEEDMSRIGKNPVAIPQGVTIDVKDNVITVKGKLGELSQEFSNVEITVEEGNVTVNRNSDSKDDRAKHGLYRSLVKNMIEGVSKGWTKELELVGVGYRATNQGQKLDMALGFSHNIIMDIASEVKVETVSEKGKNPIIKLTSHDKQLVGQVAAKIRDFRRPEPYKGKGIKFVGEVLRRKAGKSA</sequence>
<evidence type="ECO:0000256" key="3">
    <source>
        <dbReference type="ARBA" id="ARBA00022980"/>
    </source>
</evidence>
<dbReference type="InterPro" id="IPR002358">
    <property type="entry name" value="Ribosomal_uL6_CS"/>
</dbReference>
<dbReference type="Proteomes" id="UP000598120">
    <property type="component" value="Unassembled WGS sequence"/>
</dbReference>
<keyword evidence="1 5" id="KW-0699">rRNA-binding</keyword>
<comment type="similarity">
    <text evidence="5 6">Belongs to the universal ribosomal protein uL6 family.</text>
</comment>
<dbReference type="PROSITE" id="PS00525">
    <property type="entry name" value="RIBOSOMAL_L6_1"/>
    <property type="match status" value="1"/>
</dbReference>
<evidence type="ECO:0000259" key="8">
    <source>
        <dbReference type="Pfam" id="PF00347"/>
    </source>
</evidence>
<dbReference type="AlphaFoldDB" id="A0A8J2XHY2"/>
<keyword evidence="2 5" id="KW-0694">RNA-binding</keyword>
<evidence type="ECO:0000256" key="1">
    <source>
        <dbReference type="ARBA" id="ARBA00022730"/>
    </source>
</evidence>
<name>A0A8J2XHY2_9FLAO</name>
<evidence type="ECO:0000256" key="2">
    <source>
        <dbReference type="ARBA" id="ARBA00022884"/>
    </source>
</evidence>
<dbReference type="FunFam" id="3.90.930.12:FF:000002">
    <property type="entry name" value="50S ribosomal protein L6"/>
    <property type="match status" value="1"/>
</dbReference>
<evidence type="ECO:0000256" key="6">
    <source>
        <dbReference type="RuleBase" id="RU003869"/>
    </source>
</evidence>
<dbReference type="InterPro" id="IPR020040">
    <property type="entry name" value="Ribosomal_uL6_a/b-dom"/>
</dbReference>
<organism evidence="9 10">
    <name type="scientific">Aquaticitalea lipolytica</name>
    <dbReference type="NCBI Taxonomy" id="1247562"/>
    <lineage>
        <taxon>Bacteria</taxon>
        <taxon>Pseudomonadati</taxon>
        <taxon>Bacteroidota</taxon>
        <taxon>Flavobacteriia</taxon>
        <taxon>Flavobacteriales</taxon>
        <taxon>Flavobacteriaceae</taxon>
        <taxon>Aquaticitalea</taxon>
    </lineage>
</organism>
<dbReference type="SUPFAM" id="SSF56053">
    <property type="entry name" value="Ribosomal protein L6"/>
    <property type="match status" value="2"/>
</dbReference>
<dbReference type="EMBL" id="BMIC01000006">
    <property type="protein sequence ID" value="GFZ91759.1"/>
    <property type="molecule type" value="Genomic_DNA"/>
</dbReference>
<dbReference type="InterPro" id="IPR036789">
    <property type="entry name" value="Ribosomal_uL6-like_a/b-dom_sf"/>
</dbReference>
<keyword evidence="10" id="KW-1185">Reference proteome</keyword>
<evidence type="ECO:0000256" key="5">
    <source>
        <dbReference type="HAMAP-Rule" id="MF_01365"/>
    </source>
</evidence>
<dbReference type="PIRSF" id="PIRSF002162">
    <property type="entry name" value="Ribosomal_L6"/>
    <property type="match status" value="1"/>
</dbReference>
<dbReference type="GO" id="GO:0002181">
    <property type="term" value="P:cytoplasmic translation"/>
    <property type="evidence" value="ECO:0007669"/>
    <property type="project" value="TreeGrafter"/>
</dbReference>
<dbReference type="Pfam" id="PF00347">
    <property type="entry name" value="Ribosomal_L6"/>
    <property type="match status" value="2"/>
</dbReference>
<keyword evidence="3 5" id="KW-0689">Ribosomal protein</keyword>
<dbReference type="GO" id="GO:0003735">
    <property type="term" value="F:structural constituent of ribosome"/>
    <property type="evidence" value="ECO:0007669"/>
    <property type="project" value="UniProtKB-UniRule"/>
</dbReference>
<keyword evidence="4 5" id="KW-0687">Ribonucleoprotein</keyword>
<comment type="function">
    <text evidence="5 7">This protein binds to the 23S rRNA, and is important in its secondary structure. It is located near the subunit interface in the base of the L7/L12 stalk, and near the tRNA binding site of the peptidyltransferase center.</text>
</comment>
<accession>A0A8J2XHY2</accession>
<dbReference type="NCBIfam" id="TIGR03654">
    <property type="entry name" value="L6_bact"/>
    <property type="match status" value="1"/>
</dbReference>
<evidence type="ECO:0000256" key="4">
    <source>
        <dbReference type="ARBA" id="ARBA00023274"/>
    </source>
</evidence>
<evidence type="ECO:0000313" key="10">
    <source>
        <dbReference type="Proteomes" id="UP000598120"/>
    </source>
</evidence>
<dbReference type="PRINTS" id="PR00059">
    <property type="entry name" value="RIBOSOMALL6"/>
</dbReference>
<feature type="domain" description="Large ribosomal subunit protein uL6 alpha-beta" evidence="8">
    <location>
        <begin position="105"/>
        <end position="182"/>
    </location>
</feature>
<feature type="domain" description="Large ribosomal subunit protein uL6 alpha-beta" evidence="8">
    <location>
        <begin position="27"/>
        <end position="97"/>
    </location>
</feature>
<dbReference type="InterPro" id="IPR000702">
    <property type="entry name" value="Ribosomal_uL6-like"/>
</dbReference>